<dbReference type="GO" id="GO:0008270">
    <property type="term" value="F:zinc ion binding"/>
    <property type="evidence" value="ECO:0007669"/>
    <property type="project" value="UniProtKB-KW"/>
</dbReference>
<evidence type="ECO:0000313" key="6">
    <source>
        <dbReference type="EMBL" id="KAG7346265.1"/>
    </source>
</evidence>
<evidence type="ECO:0000313" key="7">
    <source>
        <dbReference type="Proteomes" id="UP000693970"/>
    </source>
</evidence>
<keyword evidence="7" id="KW-1185">Reference proteome</keyword>
<dbReference type="PANTHER" id="PTHR46481:SF10">
    <property type="entry name" value="ZINC FINGER BED DOMAIN-CONTAINING PROTEIN 39"/>
    <property type="match status" value="1"/>
</dbReference>
<reference evidence="6" key="2">
    <citation type="submission" date="2021-04" db="EMBL/GenBank/DDBJ databases">
        <authorList>
            <person name="Podell S."/>
        </authorList>
    </citation>
    <scope>NUCLEOTIDE SEQUENCE</scope>
    <source>
        <strain evidence="6">Hildebrandi</strain>
    </source>
</reference>
<comment type="subcellular location">
    <subcellularLocation>
        <location evidence="1">Nucleus</location>
    </subcellularLocation>
</comment>
<dbReference type="AlphaFoldDB" id="A0A9K3KM68"/>
<dbReference type="OrthoDB" id="118710at2759"/>
<dbReference type="InterPro" id="IPR052035">
    <property type="entry name" value="ZnF_BED_domain_contain"/>
</dbReference>
<keyword evidence="2" id="KW-0479">Metal-binding</keyword>
<name>A0A9K3KM68_9STRA</name>
<evidence type="ECO:0000256" key="3">
    <source>
        <dbReference type="ARBA" id="ARBA00022771"/>
    </source>
</evidence>
<keyword evidence="5" id="KW-0539">Nucleus</keyword>
<accession>A0A9K3KM68</accession>
<evidence type="ECO:0000256" key="1">
    <source>
        <dbReference type="ARBA" id="ARBA00004123"/>
    </source>
</evidence>
<dbReference type="GO" id="GO:0005634">
    <property type="term" value="C:nucleus"/>
    <property type="evidence" value="ECO:0007669"/>
    <property type="project" value="UniProtKB-SubCell"/>
</dbReference>
<organism evidence="6 7">
    <name type="scientific">Nitzschia inconspicua</name>
    <dbReference type="NCBI Taxonomy" id="303405"/>
    <lineage>
        <taxon>Eukaryota</taxon>
        <taxon>Sar</taxon>
        <taxon>Stramenopiles</taxon>
        <taxon>Ochrophyta</taxon>
        <taxon>Bacillariophyta</taxon>
        <taxon>Bacillariophyceae</taxon>
        <taxon>Bacillariophycidae</taxon>
        <taxon>Bacillariales</taxon>
        <taxon>Bacillariaceae</taxon>
        <taxon>Nitzschia</taxon>
    </lineage>
</organism>
<evidence type="ECO:0000256" key="2">
    <source>
        <dbReference type="ARBA" id="ARBA00022723"/>
    </source>
</evidence>
<dbReference type="PANTHER" id="PTHR46481">
    <property type="entry name" value="ZINC FINGER BED DOMAIN-CONTAINING PROTEIN 4"/>
    <property type="match status" value="1"/>
</dbReference>
<evidence type="ECO:0000256" key="4">
    <source>
        <dbReference type="ARBA" id="ARBA00022833"/>
    </source>
</evidence>
<gene>
    <name evidence="6" type="ORF">IV203_005333</name>
</gene>
<comment type="caution">
    <text evidence="6">The sequence shown here is derived from an EMBL/GenBank/DDBJ whole genome shotgun (WGS) entry which is preliminary data.</text>
</comment>
<sequence>MSQPSYPSEINPRASDEASNNMDVSYWLRPNEAAAALFELKKSDSKRCSNPVWNFYHRVKRAKTDVPDKQLLYKWLKNSNKKSFMSCNGCGELVVSATLDKKNNRQFNPGSVTAQGMKTHLQSAKHSTTAEALEKIFLSQKQSTLTLWSKSGPLKLSPNEERAHQELAVTKWIVTTHQPLIGVEDPSFRSMIASFNKKAKPMGKHQIKQHILNLEGYMREASIKSMEGKSVSLTLDHWTSVANQNCIGMTAHFIDDDWKLVSTSLGFFLHEGGATGGDLEKSFLDLHFQKLNNCAAKIFAVTTDTASNMNSFGIKMEELGVVHCYCTDHLLQLTSKLCYEKGDEVFGEEAAESIKKARAVVSFINKSSQALEKLKAKQSALECFQGKTPKGVVADVVTRWWSTFSMVERLLELKEPIDLMFADNLLGGCERMGAADWDNLKIVAVVLVPFKDAQRLLEGDGYVTASMVPFAVKKIRGRLMSLASPSNATTYRPLAQALLVRDFEKR</sequence>
<protein>
    <submittedName>
        <fullName evidence="6">Uncharacterized protein</fullName>
    </submittedName>
</protein>
<dbReference type="Proteomes" id="UP000693970">
    <property type="component" value="Unassembled WGS sequence"/>
</dbReference>
<evidence type="ECO:0000256" key="5">
    <source>
        <dbReference type="ARBA" id="ARBA00023242"/>
    </source>
</evidence>
<keyword evidence="4" id="KW-0862">Zinc</keyword>
<dbReference type="EMBL" id="JAGRRH010000021">
    <property type="protein sequence ID" value="KAG7346265.1"/>
    <property type="molecule type" value="Genomic_DNA"/>
</dbReference>
<keyword evidence="3" id="KW-0863">Zinc-finger</keyword>
<proteinExistence type="predicted"/>
<reference evidence="6" key="1">
    <citation type="journal article" date="2021" name="Sci. Rep.">
        <title>Diploid genomic architecture of Nitzschia inconspicua, an elite biomass production diatom.</title>
        <authorList>
            <person name="Oliver A."/>
            <person name="Podell S."/>
            <person name="Pinowska A."/>
            <person name="Traller J.C."/>
            <person name="Smith S.R."/>
            <person name="McClure R."/>
            <person name="Beliaev A."/>
            <person name="Bohutskyi P."/>
            <person name="Hill E.A."/>
            <person name="Rabines A."/>
            <person name="Zheng H."/>
            <person name="Allen L.Z."/>
            <person name="Kuo A."/>
            <person name="Grigoriev I.V."/>
            <person name="Allen A.E."/>
            <person name="Hazlebeck D."/>
            <person name="Allen E.E."/>
        </authorList>
    </citation>
    <scope>NUCLEOTIDE SEQUENCE</scope>
    <source>
        <strain evidence="6">Hildebrandi</strain>
    </source>
</reference>